<evidence type="ECO:0000256" key="4">
    <source>
        <dbReference type="HAMAP-Rule" id="MF_00171"/>
    </source>
</evidence>
<comment type="catalytic activity">
    <reaction evidence="4 7">
        <text>uridine(38/39/40) in tRNA = pseudouridine(38/39/40) in tRNA</text>
        <dbReference type="Rhea" id="RHEA:22376"/>
        <dbReference type="Rhea" id="RHEA-COMP:10085"/>
        <dbReference type="Rhea" id="RHEA-COMP:10087"/>
        <dbReference type="ChEBI" id="CHEBI:65314"/>
        <dbReference type="ChEBI" id="CHEBI:65315"/>
        <dbReference type="EC" id="5.4.99.12"/>
    </reaction>
</comment>
<dbReference type="FunFam" id="3.30.70.580:FF:000001">
    <property type="entry name" value="tRNA pseudouridine synthase A"/>
    <property type="match status" value="1"/>
</dbReference>
<dbReference type="SUPFAM" id="SSF55120">
    <property type="entry name" value="Pseudouridine synthase"/>
    <property type="match status" value="1"/>
</dbReference>
<comment type="caution">
    <text evidence="4">Lacks conserved residue(s) required for the propagation of feature annotation.</text>
</comment>
<dbReference type="HAMAP" id="MF_00171">
    <property type="entry name" value="TruA"/>
    <property type="match status" value="1"/>
</dbReference>
<evidence type="ECO:0000313" key="10">
    <source>
        <dbReference type="Proteomes" id="UP000245533"/>
    </source>
</evidence>
<evidence type="ECO:0000256" key="7">
    <source>
        <dbReference type="RuleBase" id="RU003792"/>
    </source>
</evidence>
<accession>A0A316TXS2</accession>
<feature type="binding site" evidence="4 6">
    <location>
        <position position="110"/>
    </location>
    <ligand>
        <name>substrate</name>
    </ligand>
</feature>
<feature type="domain" description="Pseudouridine synthase I TruA alpha/beta" evidence="8">
    <location>
        <begin position="144"/>
        <end position="245"/>
    </location>
</feature>
<evidence type="ECO:0000313" key="9">
    <source>
        <dbReference type="EMBL" id="PWN07474.1"/>
    </source>
</evidence>
<dbReference type="GO" id="GO:0031119">
    <property type="term" value="P:tRNA pseudouridine synthesis"/>
    <property type="evidence" value="ECO:0007669"/>
    <property type="project" value="UniProtKB-UniRule"/>
</dbReference>
<dbReference type="GO" id="GO:0160147">
    <property type="term" value="F:tRNA pseudouridine(38-40) synthase activity"/>
    <property type="evidence" value="ECO:0007669"/>
    <property type="project" value="UniProtKB-EC"/>
</dbReference>
<dbReference type="InterPro" id="IPR020103">
    <property type="entry name" value="PsdUridine_synth_cat_dom_sf"/>
</dbReference>
<evidence type="ECO:0000259" key="8">
    <source>
        <dbReference type="Pfam" id="PF01416"/>
    </source>
</evidence>
<evidence type="ECO:0000256" key="2">
    <source>
        <dbReference type="ARBA" id="ARBA00022694"/>
    </source>
</evidence>
<dbReference type="InterPro" id="IPR020097">
    <property type="entry name" value="PsdUridine_synth_TruA_a/b_dom"/>
</dbReference>
<evidence type="ECO:0000256" key="3">
    <source>
        <dbReference type="ARBA" id="ARBA00023235"/>
    </source>
</evidence>
<reference evidence="9 10" key="1">
    <citation type="submission" date="2018-05" db="EMBL/GenBank/DDBJ databases">
        <title>Rhodohalobacter halophilus gen. nov., sp. nov., a moderately halophilic member of the family Balneolaceae.</title>
        <authorList>
            <person name="Liu Z.-W."/>
        </authorList>
    </citation>
    <scope>NUCLEOTIDE SEQUENCE [LARGE SCALE GENOMIC DNA]</scope>
    <source>
        <strain evidence="9 10">8A47</strain>
    </source>
</reference>
<dbReference type="CDD" id="cd02570">
    <property type="entry name" value="PseudoU_synth_EcTruA"/>
    <property type="match status" value="1"/>
</dbReference>
<dbReference type="RefSeq" id="WP_109645209.1">
    <property type="nucleotide sequence ID" value="NZ_QGGB01000003.1"/>
</dbReference>
<dbReference type="Proteomes" id="UP000245533">
    <property type="component" value="Unassembled WGS sequence"/>
</dbReference>
<dbReference type="InterPro" id="IPR001406">
    <property type="entry name" value="PsdUridine_synth_TruA"/>
</dbReference>
<evidence type="ECO:0000256" key="1">
    <source>
        <dbReference type="ARBA" id="ARBA00009375"/>
    </source>
</evidence>
<feature type="domain" description="Pseudouridine synthase I TruA alpha/beta" evidence="8">
    <location>
        <begin position="9"/>
        <end position="104"/>
    </location>
</feature>
<comment type="subunit">
    <text evidence="4">Homodimer.</text>
</comment>
<dbReference type="Gene3D" id="3.30.70.580">
    <property type="entry name" value="Pseudouridine synthase I, catalytic domain, N-terminal subdomain"/>
    <property type="match status" value="1"/>
</dbReference>
<keyword evidence="10" id="KW-1185">Reference proteome</keyword>
<dbReference type="NCBIfam" id="TIGR00071">
    <property type="entry name" value="hisT_truA"/>
    <property type="match status" value="1"/>
</dbReference>
<comment type="similarity">
    <text evidence="1 4 7">Belongs to the tRNA pseudouridine synthase TruA family.</text>
</comment>
<dbReference type="InterPro" id="IPR020094">
    <property type="entry name" value="TruA/RsuA/RluB/E/F_N"/>
</dbReference>
<dbReference type="AlphaFoldDB" id="A0A316TXS2"/>
<dbReference type="PANTHER" id="PTHR11142:SF0">
    <property type="entry name" value="TRNA PSEUDOURIDINE SYNTHASE-LIKE 1"/>
    <property type="match status" value="1"/>
</dbReference>
<name>A0A316TXS2_9BACT</name>
<evidence type="ECO:0000256" key="6">
    <source>
        <dbReference type="PIRSR" id="PIRSR001430-2"/>
    </source>
</evidence>
<dbReference type="Gene3D" id="3.30.70.660">
    <property type="entry name" value="Pseudouridine synthase I, catalytic domain, C-terminal subdomain"/>
    <property type="match status" value="1"/>
</dbReference>
<dbReference type="GO" id="GO:0003723">
    <property type="term" value="F:RNA binding"/>
    <property type="evidence" value="ECO:0007669"/>
    <property type="project" value="InterPro"/>
</dbReference>
<comment type="caution">
    <text evidence="9">The sequence shown here is derived from an EMBL/GenBank/DDBJ whole genome shotgun (WGS) entry which is preliminary data.</text>
</comment>
<gene>
    <name evidence="4 9" type="primary">truA</name>
    <name evidence="9" type="ORF">DDZ15_04220</name>
</gene>
<evidence type="ECO:0000256" key="5">
    <source>
        <dbReference type="PIRSR" id="PIRSR001430-1"/>
    </source>
</evidence>
<dbReference type="OrthoDB" id="9811823at2"/>
<keyword evidence="3 4" id="KW-0413">Isomerase</keyword>
<dbReference type="PIRSF" id="PIRSF001430">
    <property type="entry name" value="tRNA_psdUrid_synth"/>
    <property type="match status" value="1"/>
</dbReference>
<sequence length="245" mass="27829">MPRYKLTFEYDGTGFSGWQVQPEARTVEGVAEEAFSTLYQQPVDLIGQGRTDAGVHAMAQTAHADLPDVYTAKRILHAMKGLLPDDVALLQIEKSDPQFHARFNARSRRYRYDVHTRPSPLNRHRYWIVNGDIDESILTVCAGKIIGKQDFKNFCIPPDTEKMTTECTILFSEWKSFPSGFGFTYHIEGNRFLRHMVRRLVGGMVHTAQGKMSIDDFESLLNGPEQKQKAFSAPAHGLTLMEVKY</sequence>
<comment type="function">
    <text evidence="4">Formation of pseudouridine at positions 38, 39 and 40 in the anticodon stem and loop of transfer RNAs.</text>
</comment>
<dbReference type="PANTHER" id="PTHR11142">
    <property type="entry name" value="PSEUDOURIDYLATE SYNTHASE"/>
    <property type="match status" value="1"/>
</dbReference>
<dbReference type="InterPro" id="IPR020095">
    <property type="entry name" value="PsdUridine_synth_TruA_C"/>
</dbReference>
<keyword evidence="2 4" id="KW-0819">tRNA processing</keyword>
<proteinExistence type="inferred from homology"/>
<feature type="active site" description="Nucleophile" evidence="4 5">
    <location>
        <position position="52"/>
    </location>
</feature>
<dbReference type="EC" id="5.4.99.12" evidence="4"/>
<dbReference type="EMBL" id="QGGB01000003">
    <property type="protein sequence ID" value="PWN07474.1"/>
    <property type="molecule type" value="Genomic_DNA"/>
</dbReference>
<organism evidence="9 10">
    <name type="scientific">Rhodohalobacter mucosus</name>
    <dbReference type="NCBI Taxonomy" id="2079485"/>
    <lineage>
        <taxon>Bacteria</taxon>
        <taxon>Pseudomonadati</taxon>
        <taxon>Balneolota</taxon>
        <taxon>Balneolia</taxon>
        <taxon>Balneolales</taxon>
        <taxon>Balneolaceae</taxon>
        <taxon>Rhodohalobacter</taxon>
    </lineage>
</organism>
<protein>
    <recommendedName>
        <fullName evidence="4">tRNA pseudouridine synthase A</fullName>
        <ecNumber evidence="4">5.4.99.12</ecNumber>
    </recommendedName>
    <alternativeName>
        <fullName evidence="4">tRNA pseudouridine(38-40) synthase</fullName>
    </alternativeName>
    <alternativeName>
        <fullName evidence="4">tRNA pseudouridylate synthase I</fullName>
    </alternativeName>
    <alternativeName>
        <fullName evidence="4">tRNA-uridine isomerase I</fullName>
    </alternativeName>
</protein>
<dbReference type="Pfam" id="PF01416">
    <property type="entry name" value="PseudoU_synth_1"/>
    <property type="match status" value="2"/>
</dbReference>